<reference evidence="11 12" key="1">
    <citation type="submission" date="2009-01" db="EMBL/GenBank/DDBJ databases">
        <authorList>
            <person name="Fulton L."/>
            <person name="Clifton S."/>
            <person name="Fulton B."/>
            <person name="Xu J."/>
            <person name="Minx P."/>
            <person name="Pepin K.H."/>
            <person name="Johnson M."/>
            <person name="Bhonagiri V."/>
            <person name="Nash W.E."/>
            <person name="Mardis E.R."/>
            <person name="Wilson R.K."/>
        </authorList>
    </citation>
    <scope>NUCLEOTIDE SEQUENCE [LARGE SCALE GENOMIC DNA]</scope>
    <source>
        <strain evidence="12">DSM 10507 / JCM 14656 / S5a33</strain>
    </source>
</reference>
<protein>
    <recommendedName>
        <fullName evidence="9">Probable butyrate kinase</fullName>
        <shortName evidence="9">BK</shortName>
        <ecNumber evidence="9">2.7.2.7</ecNumber>
    </recommendedName>
    <alternativeName>
        <fullName evidence="9">Branched-chain carboxylic acid kinase</fullName>
    </alternativeName>
</protein>
<dbReference type="InterPro" id="IPR011245">
    <property type="entry name" value="Butyrate_kin"/>
</dbReference>
<evidence type="ECO:0000256" key="6">
    <source>
        <dbReference type="ARBA" id="ARBA00022777"/>
    </source>
</evidence>
<dbReference type="GO" id="GO:0006083">
    <property type="term" value="P:acetate metabolic process"/>
    <property type="evidence" value="ECO:0007669"/>
    <property type="project" value="TreeGrafter"/>
</dbReference>
<evidence type="ECO:0000256" key="10">
    <source>
        <dbReference type="RuleBase" id="RU003835"/>
    </source>
</evidence>
<dbReference type="SUPFAM" id="SSF53067">
    <property type="entry name" value="Actin-like ATPase domain"/>
    <property type="match status" value="2"/>
</dbReference>
<dbReference type="NCBIfam" id="TIGR02707">
    <property type="entry name" value="butyr_kinase"/>
    <property type="match status" value="1"/>
</dbReference>
<accession>C0CHX6</accession>
<sequence>MENEKILVINPGSTSTKIAVYKGECSQWSESIPHSLEELSNYTCIYDQLEMRKSLIQNCLEKHGEAMESFAAVAARGGNMPAVHAGAYEVNDYMVNFLHYTPGDQHASNMASQLALDLASPQGIKAYTYDAVTVDELLPVAAMTGLKGIPRQARGHNLNTRAAALTFCKNHDLNYADTNMIVAHLGGGITINLHSEGRMIDMVMDQEGPFSPERAGGLPTYTVVDMAYSGKYTREELMKRLQRTGGLISYFGTSDLREVEKLIENGDEEAAFVEEGMALAIAKSIAKLAPTVEGKVDYIILTGGLAHSKRLTDLIQKKIAFLAPVAILPGENEMQALAEGILRVLRKEETAHILQP</sequence>
<evidence type="ECO:0000313" key="12">
    <source>
        <dbReference type="Proteomes" id="UP000003100"/>
    </source>
</evidence>
<keyword evidence="4 9" id="KW-0808">Transferase</keyword>
<keyword evidence="12" id="KW-1185">Reference proteome</keyword>
<dbReference type="Pfam" id="PF00871">
    <property type="entry name" value="Acetate_kinase"/>
    <property type="match status" value="1"/>
</dbReference>
<evidence type="ECO:0000256" key="2">
    <source>
        <dbReference type="ARBA" id="ARBA00008748"/>
    </source>
</evidence>
<name>C0CHX6_BLAHS</name>
<dbReference type="HOGENOM" id="CLU_048716_0_0_9"/>
<dbReference type="NCBIfam" id="NF002834">
    <property type="entry name" value="PRK03011.1-5"/>
    <property type="match status" value="1"/>
</dbReference>
<dbReference type="InterPro" id="IPR000890">
    <property type="entry name" value="Aliphatic_acid_kin_short-chain"/>
</dbReference>
<comment type="subcellular location">
    <subcellularLocation>
        <location evidence="1 9">Cytoplasm</location>
    </subcellularLocation>
</comment>
<dbReference type="GO" id="GO:0005524">
    <property type="term" value="F:ATP binding"/>
    <property type="evidence" value="ECO:0007669"/>
    <property type="project" value="UniProtKB-KW"/>
</dbReference>
<dbReference type="AlphaFoldDB" id="C0CHX6"/>
<dbReference type="PIRSF" id="PIRSF036458">
    <property type="entry name" value="Butyrate_kin"/>
    <property type="match status" value="1"/>
</dbReference>
<proteinExistence type="inferred from homology"/>
<dbReference type="Proteomes" id="UP000003100">
    <property type="component" value="Unassembled WGS sequence"/>
</dbReference>
<reference evidence="11 12" key="2">
    <citation type="submission" date="2009-02" db="EMBL/GenBank/DDBJ databases">
        <title>Draft genome sequence of Blautia hydrogenotrophica DSM 10507 (Ruminococcus hydrogenotrophicus DSM 10507).</title>
        <authorList>
            <person name="Sudarsanam P."/>
            <person name="Ley R."/>
            <person name="Guruge J."/>
            <person name="Turnbaugh P.J."/>
            <person name="Mahowald M."/>
            <person name="Liep D."/>
            <person name="Gordon J."/>
        </authorList>
    </citation>
    <scope>NUCLEOTIDE SEQUENCE [LARGE SCALE GENOMIC DNA]</scope>
    <source>
        <strain evidence="12">DSM 10507 / JCM 14656 / S5a33</strain>
    </source>
</reference>
<dbReference type="InterPro" id="IPR023865">
    <property type="entry name" value="Aliphatic_acid_kinase_CS"/>
</dbReference>
<dbReference type="EMBL" id="ACBZ01000017">
    <property type="protein sequence ID" value="EEG50564.1"/>
    <property type="molecule type" value="Genomic_DNA"/>
</dbReference>
<comment type="catalytic activity">
    <reaction evidence="8 9">
        <text>butanoate + ATP = butanoyl phosphate + ADP</text>
        <dbReference type="Rhea" id="RHEA:13585"/>
        <dbReference type="ChEBI" id="CHEBI:17968"/>
        <dbReference type="ChEBI" id="CHEBI:30616"/>
        <dbReference type="ChEBI" id="CHEBI:58079"/>
        <dbReference type="ChEBI" id="CHEBI:456216"/>
        <dbReference type="EC" id="2.7.2.7"/>
    </reaction>
</comment>
<dbReference type="eggNOG" id="COG3426">
    <property type="taxonomic scope" value="Bacteria"/>
</dbReference>
<dbReference type="CDD" id="cd24011">
    <property type="entry name" value="ASKHA_NBD_BK"/>
    <property type="match status" value="1"/>
</dbReference>
<evidence type="ECO:0000256" key="1">
    <source>
        <dbReference type="ARBA" id="ARBA00004496"/>
    </source>
</evidence>
<evidence type="ECO:0000256" key="5">
    <source>
        <dbReference type="ARBA" id="ARBA00022741"/>
    </source>
</evidence>
<keyword evidence="3 9" id="KW-0963">Cytoplasm</keyword>
<dbReference type="InterPro" id="IPR043129">
    <property type="entry name" value="ATPase_NBD"/>
</dbReference>
<dbReference type="Gene3D" id="3.30.420.40">
    <property type="match status" value="2"/>
</dbReference>
<evidence type="ECO:0000256" key="4">
    <source>
        <dbReference type="ARBA" id="ARBA00022679"/>
    </source>
</evidence>
<evidence type="ECO:0000313" key="11">
    <source>
        <dbReference type="EMBL" id="EEG50564.1"/>
    </source>
</evidence>
<dbReference type="GO" id="GO:0005737">
    <property type="term" value="C:cytoplasm"/>
    <property type="evidence" value="ECO:0007669"/>
    <property type="project" value="UniProtKB-SubCell"/>
</dbReference>
<keyword evidence="6 9" id="KW-0418">Kinase</keyword>
<dbReference type="EC" id="2.7.2.7" evidence="9"/>
<keyword evidence="7 9" id="KW-0067">ATP-binding</keyword>
<dbReference type="PANTHER" id="PTHR21060">
    <property type="entry name" value="ACETATE KINASE"/>
    <property type="match status" value="1"/>
</dbReference>
<dbReference type="GeneID" id="86821689"/>
<evidence type="ECO:0000256" key="7">
    <source>
        <dbReference type="ARBA" id="ARBA00022840"/>
    </source>
</evidence>
<dbReference type="HAMAP" id="MF_00542">
    <property type="entry name" value="Butyrate_kinase"/>
    <property type="match status" value="1"/>
</dbReference>
<dbReference type="GO" id="GO:0008776">
    <property type="term" value="F:acetate kinase activity"/>
    <property type="evidence" value="ECO:0007669"/>
    <property type="project" value="TreeGrafter"/>
</dbReference>
<evidence type="ECO:0000256" key="8">
    <source>
        <dbReference type="ARBA" id="ARBA00048596"/>
    </source>
</evidence>
<dbReference type="PATRIC" id="fig|476272.21.peg.3447"/>
<dbReference type="RefSeq" id="WP_005945607.1">
    <property type="nucleotide sequence ID" value="NZ_CP136423.1"/>
</dbReference>
<evidence type="ECO:0000256" key="9">
    <source>
        <dbReference type="HAMAP-Rule" id="MF_00542"/>
    </source>
</evidence>
<dbReference type="PROSITE" id="PS01075">
    <property type="entry name" value="ACETATE_KINASE_1"/>
    <property type="match status" value="1"/>
</dbReference>
<dbReference type="GO" id="GO:0047761">
    <property type="term" value="F:butyrate kinase activity"/>
    <property type="evidence" value="ECO:0007669"/>
    <property type="project" value="UniProtKB-UniRule"/>
</dbReference>
<keyword evidence="5 9" id="KW-0547">Nucleotide-binding</keyword>
<comment type="similarity">
    <text evidence="2 9 10">Belongs to the acetokinase family.</text>
</comment>
<dbReference type="PRINTS" id="PR00471">
    <property type="entry name" value="ACETATEKNASE"/>
</dbReference>
<evidence type="ECO:0000256" key="3">
    <source>
        <dbReference type="ARBA" id="ARBA00022490"/>
    </source>
</evidence>
<gene>
    <name evidence="9" type="primary">buk</name>
    <name evidence="11" type="ORF">RUMHYD_00440</name>
</gene>
<dbReference type="PANTHER" id="PTHR21060:SF3">
    <property type="entry name" value="BUTYRATE KINASE 2-RELATED"/>
    <property type="match status" value="1"/>
</dbReference>
<organism evidence="11 12">
    <name type="scientific">Blautia hydrogenotrophica (strain DSM 10507 / JCM 14656 / S5a33)</name>
    <name type="common">Ruminococcus hydrogenotrophicus</name>
    <dbReference type="NCBI Taxonomy" id="476272"/>
    <lineage>
        <taxon>Bacteria</taxon>
        <taxon>Bacillati</taxon>
        <taxon>Bacillota</taxon>
        <taxon>Clostridia</taxon>
        <taxon>Lachnospirales</taxon>
        <taxon>Lachnospiraceae</taxon>
        <taxon>Blautia</taxon>
    </lineage>
</organism>